<evidence type="ECO:0000313" key="1">
    <source>
        <dbReference type="EMBL" id="SEP41943.1"/>
    </source>
</evidence>
<dbReference type="EMBL" id="FODY01000027">
    <property type="protein sequence ID" value="SEP41943.1"/>
    <property type="molecule type" value="Genomic_DNA"/>
</dbReference>
<proteinExistence type="predicted"/>
<dbReference type="Proteomes" id="UP000198847">
    <property type="component" value="Unassembled WGS sequence"/>
</dbReference>
<dbReference type="AlphaFoldDB" id="A0A1H8XQB1"/>
<dbReference type="STRING" id="112903.SAMN04490178_12728"/>
<sequence length="42" mass="4424">MPNSLPAVHVPLVLGNKENGDGTNESNDAGSAWLCKYLVAKL</sequence>
<protein>
    <submittedName>
        <fullName evidence="1">Uncharacterized protein</fullName>
    </submittedName>
</protein>
<keyword evidence="2" id="KW-1185">Reference proteome</keyword>
<organism evidence="1 2">
    <name type="scientific">Propionispora vibrioides</name>
    <dbReference type="NCBI Taxonomy" id="112903"/>
    <lineage>
        <taxon>Bacteria</taxon>
        <taxon>Bacillati</taxon>
        <taxon>Bacillota</taxon>
        <taxon>Negativicutes</taxon>
        <taxon>Selenomonadales</taxon>
        <taxon>Sporomusaceae</taxon>
        <taxon>Propionispora</taxon>
    </lineage>
</organism>
<reference evidence="1 2" key="1">
    <citation type="submission" date="2016-10" db="EMBL/GenBank/DDBJ databases">
        <authorList>
            <person name="de Groot N.N."/>
        </authorList>
    </citation>
    <scope>NUCLEOTIDE SEQUENCE [LARGE SCALE GENOMIC DNA]</scope>
    <source>
        <strain evidence="1 2">DSM 13305</strain>
    </source>
</reference>
<name>A0A1H8XQB1_9FIRM</name>
<accession>A0A1H8XQB1</accession>
<gene>
    <name evidence="1" type="ORF">SAMN04490178_12728</name>
</gene>
<evidence type="ECO:0000313" key="2">
    <source>
        <dbReference type="Proteomes" id="UP000198847"/>
    </source>
</evidence>